<feature type="domain" description="HTH crp-type" evidence="5">
    <location>
        <begin position="154"/>
        <end position="225"/>
    </location>
</feature>
<dbReference type="AlphaFoldDB" id="A0A5Q0M8U4"/>
<dbReference type="InterPro" id="IPR050397">
    <property type="entry name" value="Env_Response_Regulators"/>
</dbReference>
<dbReference type="GO" id="GO:0005829">
    <property type="term" value="C:cytosol"/>
    <property type="evidence" value="ECO:0007669"/>
    <property type="project" value="TreeGrafter"/>
</dbReference>
<dbReference type="PANTHER" id="PTHR24567">
    <property type="entry name" value="CRP FAMILY TRANSCRIPTIONAL REGULATORY PROTEIN"/>
    <property type="match status" value="1"/>
</dbReference>
<proteinExistence type="predicted"/>
<evidence type="ECO:0000256" key="2">
    <source>
        <dbReference type="ARBA" id="ARBA00023125"/>
    </source>
</evidence>
<protein>
    <submittedName>
        <fullName evidence="6">Cyclic nucleotide-binding domain-containing protein</fullName>
    </submittedName>
</protein>
<dbReference type="PROSITE" id="PS50042">
    <property type="entry name" value="CNMP_BINDING_3"/>
    <property type="match status" value="1"/>
</dbReference>
<keyword evidence="1" id="KW-0805">Transcription regulation</keyword>
<accession>A0A5Q0M8U4</accession>
<dbReference type="Pfam" id="PF13545">
    <property type="entry name" value="HTH_Crp_2"/>
    <property type="match status" value="1"/>
</dbReference>
<dbReference type="SMART" id="SM00100">
    <property type="entry name" value="cNMP"/>
    <property type="match status" value="1"/>
</dbReference>
<feature type="domain" description="Cyclic nucleotide-binding" evidence="4">
    <location>
        <begin position="20"/>
        <end position="123"/>
    </location>
</feature>
<dbReference type="EMBL" id="CP045644">
    <property type="protein sequence ID" value="QFZ86210.1"/>
    <property type="molecule type" value="Genomic_DNA"/>
</dbReference>
<evidence type="ECO:0000256" key="1">
    <source>
        <dbReference type="ARBA" id="ARBA00023015"/>
    </source>
</evidence>
<dbReference type="CDD" id="cd00038">
    <property type="entry name" value="CAP_ED"/>
    <property type="match status" value="1"/>
</dbReference>
<dbReference type="Proteomes" id="UP000326780">
    <property type="component" value="Chromosome"/>
</dbReference>
<dbReference type="GO" id="GO:0003700">
    <property type="term" value="F:DNA-binding transcription factor activity"/>
    <property type="evidence" value="ECO:0007669"/>
    <property type="project" value="TreeGrafter"/>
</dbReference>
<evidence type="ECO:0000313" key="6">
    <source>
        <dbReference type="EMBL" id="QFZ86210.1"/>
    </source>
</evidence>
<keyword evidence="3" id="KW-0804">Transcription</keyword>
<organism evidence="6 7">
    <name type="scientific">Variovorax paradoxus</name>
    <dbReference type="NCBI Taxonomy" id="34073"/>
    <lineage>
        <taxon>Bacteria</taxon>
        <taxon>Pseudomonadati</taxon>
        <taxon>Pseudomonadota</taxon>
        <taxon>Betaproteobacteria</taxon>
        <taxon>Burkholderiales</taxon>
        <taxon>Comamonadaceae</taxon>
        <taxon>Variovorax</taxon>
    </lineage>
</organism>
<dbReference type="PROSITE" id="PS51063">
    <property type="entry name" value="HTH_CRP_2"/>
    <property type="match status" value="1"/>
</dbReference>
<dbReference type="PANTHER" id="PTHR24567:SF68">
    <property type="entry name" value="DNA-BINDING TRANSCRIPTIONAL DUAL REGULATOR CRP"/>
    <property type="match status" value="1"/>
</dbReference>
<dbReference type="RefSeq" id="WP_153284710.1">
    <property type="nucleotide sequence ID" value="NZ_CP045644.1"/>
</dbReference>
<dbReference type="InterPro" id="IPR018490">
    <property type="entry name" value="cNMP-bd_dom_sf"/>
</dbReference>
<dbReference type="Pfam" id="PF00027">
    <property type="entry name" value="cNMP_binding"/>
    <property type="match status" value="1"/>
</dbReference>
<dbReference type="GO" id="GO:0003677">
    <property type="term" value="F:DNA binding"/>
    <property type="evidence" value="ECO:0007669"/>
    <property type="project" value="UniProtKB-KW"/>
</dbReference>
<dbReference type="InterPro" id="IPR036388">
    <property type="entry name" value="WH-like_DNA-bd_sf"/>
</dbReference>
<evidence type="ECO:0000259" key="4">
    <source>
        <dbReference type="PROSITE" id="PS50042"/>
    </source>
</evidence>
<dbReference type="InterPro" id="IPR000595">
    <property type="entry name" value="cNMP-bd_dom"/>
</dbReference>
<dbReference type="Gene3D" id="1.10.10.10">
    <property type="entry name" value="Winged helix-like DNA-binding domain superfamily/Winged helix DNA-binding domain"/>
    <property type="match status" value="1"/>
</dbReference>
<evidence type="ECO:0000259" key="5">
    <source>
        <dbReference type="PROSITE" id="PS51063"/>
    </source>
</evidence>
<evidence type="ECO:0000256" key="3">
    <source>
        <dbReference type="ARBA" id="ARBA00023163"/>
    </source>
</evidence>
<sequence length="225" mass="24986">MNTKLDFPNPSQSERYRVDWMADLPAASVRRLREIGTRRLYQDGQLLQKRGDSAHHVLVLISGRLRSVGYTAGGTEQVTRWMEAGEVSGFSSVLGNAPVPVDLVATGDVEVLVLPRKPLLDFLSSDAIASLAVARVLSLRVNELFDMVFIRAEDALSARVWATLQRIAAENGTPQGDRTMLRISQGDLAHAVGASRQRVNGELRKLQAANRIRLGYRWLEILNRE</sequence>
<dbReference type="InterPro" id="IPR036390">
    <property type="entry name" value="WH_DNA-bd_sf"/>
</dbReference>
<dbReference type="InterPro" id="IPR014710">
    <property type="entry name" value="RmlC-like_jellyroll"/>
</dbReference>
<keyword evidence="2" id="KW-0238">DNA-binding</keyword>
<dbReference type="SUPFAM" id="SSF51206">
    <property type="entry name" value="cAMP-binding domain-like"/>
    <property type="match status" value="1"/>
</dbReference>
<evidence type="ECO:0000313" key="7">
    <source>
        <dbReference type="Proteomes" id="UP000326780"/>
    </source>
</evidence>
<reference evidence="6 7" key="1">
    <citation type="submission" date="2019-10" db="EMBL/GenBank/DDBJ databases">
        <title>Complete genome sequence of Variovorax paradoxus 5C-2.</title>
        <authorList>
            <person name="Gogoleva N.E."/>
            <person name="Balkin A.S."/>
        </authorList>
    </citation>
    <scope>NUCLEOTIDE SEQUENCE [LARGE SCALE GENOMIC DNA]</scope>
    <source>
        <strain evidence="6 7">5C-2</strain>
    </source>
</reference>
<dbReference type="Gene3D" id="2.60.120.10">
    <property type="entry name" value="Jelly Rolls"/>
    <property type="match status" value="1"/>
</dbReference>
<gene>
    <name evidence="6" type="ORF">GFK26_27315</name>
</gene>
<dbReference type="SUPFAM" id="SSF46785">
    <property type="entry name" value="Winged helix' DNA-binding domain"/>
    <property type="match status" value="1"/>
</dbReference>
<dbReference type="InterPro" id="IPR012318">
    <property type="entry name" value="HTH_CRP"/>
</dbReference>
<name>A0A5Q0M8U4_VARPD</name>